<dbReference type="PROSITE" id="PS00840">
    <property type="entry name" value="SUMT_2"/>
    <property type="match status" value="1"/>
</dbReference>
<evidence type="ECO:0000256" key="4">
    <source>
        <dbReference type="ARBA" id="ARBA00022603"/>
    </source>
</evidence>
<organism evidence="11 12">
    <name type="scientific">Lentilactobacillus kisonensis DSM 19906 = JCM 15041</name>
    <dbReference type="NCBI Taxonomy" id="1423766"/>
    <lineage>
        <taxon>Bacteria</taxon>
        <taxon>Bacillati</taxon>
        <taxon>Bacillota</taxon>
        <taxon>Bacilli</taxon>
        <taxon>Lactobacillales</taxon>
        <taxon>Lactobacillaceae</taxon>
        <taxon>Lentilactobacillus</taxon>
    </lineage>
</organism>
<dbReference type="AlphaFoldDB" id="A0A0R1NMD3"/>
<evidence type="ECO:0000313" key="12">
    <source>
        <dbReference type="Proteomes" id="UP000051439"/>
    </source>
</evidence>
<dbReference type="Proteomes" id="UP000051439">
    <property type="component" value="Unassembled WGS sequence"/>
</dbReference>
<keyword evidence="7" id="KW-0627">Porphyrin biosynthesis</keyword>
<protein>
    <recommendedName>
        <fullName evidence="3">Uroporphyrinogen-III C-methyltransferase</fullName>
        <ecNumber evidence="2">2.1.1.107</ecNumber>
    </recommendedName>
    <alternativeName>
        <fullName evidence="8">Uroporphyrinogen III methylase</fullName>
    </alternativeName>
</protein>
<dbReference type="FunFam" id="3.40.1010.10:FF:000001">
    <property type="entry name" value="Siroheme synthase"/>
    <property type="match status" value="1"/>
</dbReference>
<evidence type="ECO:0000256" key="7">
    <source>
        <dbReference type="ARBA" id="ARBA00023244"/>
    </source>
</evidence>
<dbReference type="GO" id="GO:0004851">
    <property type="term" value="F:uroporphyrin-III C-methyltransferase activity"/>
    <property type="evidence" value="ECO:0007669"/>
    <property type="project" value="UniProtKB-EC"/>
</dbReference>
<gene>
    <name evidence="11" type="ORF">FC98_GL000657</name>
</gene>
<evidence type="ECO:0000256" key="2">
    <source>
        <dbReference type="ARBA" id="ARBA00012162"/>
    </source>
</evidence>
<dbReference type="GO" id="GO:0019354">
    <property type="term" value="P:siroheme biosynthetic process"/>
    <property type="evidence" value="ECO:0007669"/>
    <property type="project" value="InterPro"/>
</dbReference>
<name>A0A0R1NMD3_9LACO</name>
<dbReference type="InterPro" id="IPR050161">
    <property type="entry name" value="Siro_Cobalamin_biosynth"/>
</dbReference>
<comment type="similarity">
    <text evidence="1 9">Belongs to the precorrin methyltransferase family.</text>
</comment>
<evidence type="ECO:0000256" key="6">
    <source>
        <dbReference type="ARBA" id="ARBA00022691"/>
    </source>
</evidence>
<dbReference type="InterPro" id="IPR035996">
    <property type="entry name" value="4pyrrol_Methylase_sf"/>
</dbReference>
<comment type="caution">
    <text evidence="11">The sequence shown here is derived from an EMBL/GenBank/DDBJ whole genome shotgun (WGS) entry which is preliminary data.</text>
</comment>
<evidence type="ECO:0000256" key="8">
    <source>
        <dbReference type="ARBA" id="ARBA00079776"/>
    </source>
</evidence>
<dbReference type="SUPFAM" id="SSF53790">
    <property type="entry name" value="Tetrapyrrole methylase"/>
    <property type="match status" value="1"/>
</dbReference>
<dbReference type="PATRIC" id="fig|1423766.4.peg.677"/>
<evidence type="ECO:0000256" key="3">
    <source>
        <dbReference type="ARBA" id="ARBA00018323"/>
    </source>
</evidence>
<accession>A0A0R1NMD3</accession>
<dbReference type="InterPro" id="IPR000878">
    <property type="entry name" value="4pyrrol_Mease"/>
</dbReference>
<dbReference type="Pfam" id="PF00590">
    <property type="entry name" value="TP_methylase"/>
    <property type="match status" value="1"/>
</dbReference>
<proteinExistence type="inferred from homology"/>
<evidence type="ECO:0000256" key="1">
    <source>
        <dbReference type="ARBA" id="ARBA00005879"/>
    </source>
</evidence>
<dbReference type="PANTHER" id="PTHR45790:SF3">
    <property type="entry name" value="S-ADENOSYL-L-METHIONINE-DEPENDENT UROPORPHYRINOGEN III METHYLTRANSFERASE, CHLOROPLASTIC"/>
    <property type="match status" value="1"/>
</dbReference>
<dbReference type="CDD" id="cd11642">
    <property type="entry name" value="SUMT"/>
    <property type="match status" value="1"/>
</dbReference>
<dbReference type="InterPro" id="IPR014776">
    <property type="entry name" value="4pyrrole_Mease_sub2"/>
</dbReference>
<dbReference type="InterPro" id="IPR014777">
    <property type="entry name" value="4pyrrole_Mease_sub1"/>
</dbReference>
<sequence length="473" mass="52089">MSGFVSLVGAGPGNPELLTLLAKRRLVEADVILYDRLVNPALLMETTAETIDVGKLPHHHKYSQYKINDLLVTLANQGKRVVRLKAGDPYVFGRGGEESQFLKANHVDYEVVPGITSAIAGLGAVGIPITHRDFASSFHVITGHRKKTGEELDWPNIAHQEGTLVFLMGMEQLENIVDNLIKNGKDQQTPVAVIQWATHWNQRSVLSDLTHIAEVVTKEQIGSPALIVVGKVAELMKTLQPKPALFGQHILVPYKLQSRLFSQLQDAGASVGFFQRGASRQLDFQLPDLTKPASLLVYDISAYQSFQEKIIAEGADQRHLAGWKIIAKNKVIAQHLKLAGIMADQVGENLSHLKSTTYVIGERHQLAEVTVSELLHPLATYERVPVEQTIDFADYQTIVFPSSLSVTELISSLNQDQLMGVKGLRCLAMGTQVAERCQALGLGNVIRTEPSYQSVLQTLKEAKRVGKISNSHR</sequence>
<dbReference type="EC" id="2.1.1.107" evidence="2"/>
<keyword evidence="4 9" id="KW-0489">Methyltransferase</keyword>
<reference evidence="11 12" key="1">
    <citation type="journal article" date="2015" name="Genome Announc.">
        <title>Expanding the biotechnology potential of lactobacilli through comparative genomics of 213 strains and associated genera.</title>
        <authorList>
            <person name="Sun Z."/>
            <person name="Harris H.M."/>
            <person name="McCann A."/>
            <person name="Guo C."/>
            <person name="Argimon S."/>
            <person name="Zhang W."/>
            <person name="Yang X."/>
            <person name="Jeffery I.B."/>
            <person name="Cooney J.C."/>
            <person name="Kagawa T.F."/>
            <person name="Liu W."/>
            <person name="Song Y."/>
            <person name="Salvetti E."/>
            <person name="Wrobel A."/>
            <person name="Rasinkangas P."/>
            <person name="Parkhill J."/>
            <person name="Rea M.C."/>
            <person name="O'Sullivan O."/>
            <person name="Ritari J."/>
            <person name="Douillard F.P."/>
            <person name="Paul Ross R."/>
            <person name="Yang R."/>
            <person name="Briner A.E."/>
            <person name="Felis G.E."/>
            <person name="de Vos W.M."/>
            <person name="Barrangou R."/>
            <person name="Klaenhammer T.R."/>
            <person name="Caufield P.W."/>
            <person name="Cui Y."/>
            <person name="Zhang H."/>
            <person name="O'Toole P.W."/>
        </authorList>
    </citation>
    <scope>NUCLEOTIDE SEQUENCE [LARGE SCALE GENOMIC DNA]</scope>
    <source>
        <strain evidence="11 12">DSM 19906</strain>
    </source>
</reference>
<dbReference type="NCBIfam" id="TIGR01469">
    <property type="entry name" value="cobA_cysG_Cterm"/>
    <property type="match status" value="1"/>
</dbReference>
<evidence type="ECO:0000256" key="9">
    <source>
        <dbReference type="RuleBase" id="RU003960"/>
    </source>
</evidence>
<dbReference type="NCBIfam" id="NF004790">
    <property type="entry name" value="PRK06136.1"/>
    <property type="match status" value="1"/>
</dbReference>
<dbReference type="FunFam" id="3.30.950.10:FF:000001">
    <property type="entry name" value="Siroheme synthase"/>
    <property type="match status" value="1"/>
</dbReference>
<keyword evidence="5 9" id="KW-0808">Transferase</keyword>
<dbReference type="Gene3D" id="3.40.1010.10">
    <property type="entry name" value="Cobalt-precorrin-4 Transmethylase, Domain 1"/>
    <property type="match status" value="1"/>
</dbReference>
<dbReference type="InterPro" id="IPR036108">
    <property type="entry name" value="4pyrrol_syn_uPrphyn_synt_sf"/>
</dbReference>
<keyword evidence="12" id="KW-1185">Reference proteome</keyword>
<evidence type="ECO:0000313" key="11">
    <source>
        <dbReference type="EMBL" id="KRL21630.1"/>
    </source>
</evidence>
<dbReference type="GO" id="GO:0004852">
    <property type="term" value="F:uroporphyrinogen-III synthase activity"/>
    <property type="evidence" value="ECO:0007669"/>
    <property type="project" value="InterPro"/>
</dbReference>
<dbReference type="PANTHER" id="PTHR45790">
    <property type="entry name" value="SIROHEME SYNTHASE-RELATED"/>
    <property type="match status" value="1"/>
</dbReference>
<dbReference type="InterPro" id="IPR003043">
    <property type="entry name" value="Uropor_MeTrfase_CS"/>
</dbReference>
<dbReference type="SUPFAM" id="SSF69618">
    <property type="entry name" value="HemD-like"/>
    <property type="match status" value="1"/>
</dbReference>
<dbReference type="Gene3D" id="3.40.50.10090">
    <property type="match status" value="1"/>
</dbReference>
<dbReference type="InterPro" id="IPR006366">
    <property type="entry name" value="CobA/CysG_C"/>
</dbReference>
<evidence type="ECO:0000259" key="10">
    <source>
        <dbReference type="Pfam" id="PF00590"/>
    </source>
</evidence>
<dbReference type="Gene3D" id="3.30.950.10">
    <property type="entry name" value="Methyltransferase, Cobalt-precorrin-4 Transmethylase, Domain 2"/>
    <property type="match status" value="1"/>
</dbReference>
<dbReference type="EMBL" id="AZEB01000013">
    <property type="protein sequence ID" value="KRL21630.1"/>
    <property type="molecule type" value="Genomic_DNA"/>
</dbReference>
<dbReference type="GO" id="GO:0032259">
    <property type="term" value="P:methylation"/>
    <property type="evidence" value="ECO:0007669"/>
    <property type="project" value="UniProtKB-KW"/>
</dbReference>
<evidence type="ECO:0000256" key="5">
    <source>
        <dbReference type="ARBA" id="ARBA00022679"/>
    </source>
</evidence>
<keyword evidence="6" id="KW-0949">S-adenosyl-L-methionine</keyword>
<feature type="domain" description="Tetrapyrrole methylase" evidence="10">
    <location>
        <begin position="5"/>
        <end position="211"/>
    </location>
</feature>
<dbReference type="RefSeq" id="WP_008858137.1">
    <property type="nucleotide sequence ID" value="NZ_AZEB01000013.1"/>
</dbReference>